<dbReference type="EMBL" id="BAAAEU010000006">
    <property type="protein sequence ID" value="GAA0711410.1"/>
    <property type="molecule type" value="Genomic_DNA"/>
</dbReference>
<accession>A0ABN1IEZ0</accession>
<dbReference type="InterPro" id="IPR013431">
    <property type="entry name" value="Delta_60_rpt"/>
</dbReference>
<comment type="caution">
    <text evidence="2">The sequence shown here is derived from an EMBL/GenBank/DDBJ whole genome shotgun (WGS) entry which is preliminary data.</text>
</comment>
<proteinExistence type="predicted"/>
<keyword evidence="1" id="KW-0732">Signal</keyword>
<evidence type="ECO:0000313" key="3">
    <source>
        <dbReference type="Proteomes" id="UP001501523"/>
    </source>
</evidence>
<dbReference type="RefSeq" id="WP_343788449.1">
    <property type="nucleotide sequence ID" value="NZ_BAAAEU010000006.1"/>
</dbReference>
<sequence>MMQIIHWGRCFAVISAVLSCSLVGAASGDADPQFGAGGIALVDFTVLTGAPGNTYNASTTVDATGRTWAAVTVVGATNSGLGLARLTRDGQLDGSFGTAGRVFVPAPSLSSFSLIGLRIGADGKAYVAYSQGNGAYASWYVCRIAANGSFDSSFFGGCAGASPANGAVAHDLLISPSDGNVWVLGTAQDPSSHLYEPAVAEFDVTFDVIRTATFPVMGANIDAVAGTMDRLGSLYFTGGYTTASNNTDAVIGYIHGTGNQFTYQLLNIIAFDVGGTLADVGRCIVVTPDYGLLIGVAVDSGYDGIEWGSAKMLLSPGDPLDSTYGTGGKEVHLIADPELGRGNGNYSINGCQLGRDGALNMVGSYAFTDPVPNAPARAVTLYRLLPDGTPDAGFGGASAVPGVFYTLAYPGAVLDFLRPLSSTRPLYDSGLSISAVLPNTGSMIVGGVSRRADGTTNGDLAVMRVLGDDIFNSGFE</sequence>
<dbReference type="Proteomes" id="UP001501523">
    <property type="component" value="Unassembled WGS sequence"/>
</dbReference>
<organism evidence="2 3">
    <name type="scientific">Dokdonella soli</name>
    <dbReference type="NCBI Taxonomy" id="529810"/>
    <lineage>
        <taxon>Bacteria</taxon>
        <taxon>Pseudomonadati</taxon>
        <taxon>Pseudomonadota</taxon>
        <taxon>Gammaproteobacteria</taxon>
        <taxon>Lysobacterales</taxon>
        <taxon>Rhodanobacteraceae</taxon>
        <taxon>Dokdonella</taxon>
    </lineage>
</organism>
<evidence type="ECO:0000256" key="1">
    <source>
        <dbReference type="SAM" id="SignalP"/>
    </source>
</evidence>
<feature type="chain" id="PRO_5045868263" evidence="1">
    <location>
        <begin position="26"/>
        <end position="476"/>
    </location>
</feature>
<evidence type="ECO:0000313" key="2">
    <source>
        <dbReference type="EMBL" id="GAA0711410.1"/>
    </source>
</evidence>
<feature type="signal peptide" evidence="1">
    <location>
        <begin position="1"/>
        <end position="25"/>
    </location>
</feature>
<dbReference type="Gene3D" id="2.80.10.50">
    <property type="match status" value="1"/>
</dbReference>
<name>A0ABN1IEZ0_9GAMM</name>
<gene>
    <name evidence="2" type="ORF">GCM10009105_13310</name>
</gene>
<reference evidence="2 3" key="1">
    <citation type="journal article" date="2019" name="Int. J. Syst. Evol. Microbiol.">
        <title>The Global Catalogue of Microorganisms (GCM) 10K type strain sequencing project: providing services to taxonomists for standard genome sequencing and annotation.</title>
        <authorList>
            <consortium name="The Broad Institute Genomics Platform"/>
            <consortium name="The Broad Institute Genome Sequencing Center for Infectious Disease"/>
            <person name="Wu L."/>
            <person name="Ma J."/>
        </authorList>
    </citation>
    <scope>NUCLEOTIDE SEQUENCE [LARGE SCALE GENOMIC DNA]</scope>
    <source>
        <strain evidence="2 3">JCM 15421</strain>
    </source>
</reference>
<keyword evidence="3" id="KW-1185">Reference proteome</keyword>
<dbReference type="Pfam" id="PF17164">
    <property type="entry name" value="DUF5122"/>
    <property type="match status" value="2"/>
</dbReference>
<protein>
    <submittedName>
        <fullName evidence="2">Uncharacterized protein</fullName>
    </submittedName>
</protein>